<keyword evidence="2" id="KW-1003">Cell membrane</keyword>
<protein>
    <submittedName>
        <fullName evidence="7">Lipid A biosynthesis lauroyl acyltransferase</fullName>
        <ecNumber evidence="7">2.3.1.-</ecNumber>
    </submittedName>
</protein>
<proteinExistence type="predicted"/>
<dbReference type="RefSeq" id="WP_197526924.1">
    <property type="nucleotide sequence ID" value="NZ_CP036291.1"/>
</dbReference>
<evidence type="ECO:0000256" key="5">
    <source>
        <dbReference type="ARBA" id="ARBA00023136"/>
    </source>
</evidence>
<name>A0A518DF03_9BACT</name>
<evidence type="ECO:0000256" key="1">
    <source>
        <dbReference type="ARBA" id="ARBA00004533"/>
    </source>
</evidence>
<reference evidence="7 8" key="1">
    <citation type="submission" date="2019-02" db="EMBL/GenBank/DDBJ databases">
        <title>Deep-cultivation of Planctomycetes and their phenomic and genomic characterization uncovers novel biology.</title>
        <authorList>
            <person name="Wiegand S."/>
            <person name="Jogler M."/>
            <person name="Boedeker C."/>
            <person name="Pinto D."/>
            <person name="Vollmers J."/>
            <person name="Rivas-Marin E."/>
            <person name="Kohn T."/>
            <person name="Peeters S.H."/>
            <person name="Heuer A."/>
            <person name="Rast P."/>
            <person name="Oberbeckmann S."/>
            <person name="Bunk B."/>
            <person name="Jeske O."/>
            <person name="Meyerdierks A."/>
            <person name="Storesund J.E."/>
            <person name="Kallscheuer N."/>
            <person name="Luecker S."/>
            <person name="Lage O.M."/>
            <person name="Pohl T."/>
            <person name="Merkel B.J."/>
            <person name="Hornburger P."/>
            <person name="Mueller R.-W."/>
            <person name="Bruemmer F."/>
            <person name="Labrenz M."/>
            <person name="Spormann A.M."/>
            <person name="Op den Camp H."/>
            <person name="Overmann J."/>
            <person name="Amann R."/>
            <person name="Jetten M.S.M."/>
            <person name="Mascher T."/>
            <person name="Medema M.H."/>
            <person name="Devos D.P."/>
            <person name="Kaster A.-K."/>
            <person name="Ovreas L."/>
            <person name="Rohde M."/>
            <person name="Galperin M.Y."/>
            <person name="Jogler C."/>
        </authorList>
    </citation>
    <scope>NUCLEOTIDE SEQUENCE [LARGE SCALE GENOMIC DNA]</scope>
    <source>
        <strain evidence="7 8">Pla175</strain>
    </source>
</reference>
<dbReference type="EMBL" id="CP036291">
    <property type="protein sequence ID" value="QDU90053.1"/>
    <property type="molecule type" value="Genomic_DNA"/>
</dbReference>
<dbReference type="GO" id="GO:0016746">
    <property type="term" value="F:acyltransferase activity"/>
    <property type="evidence" value="ECO:0007669"/>
    <property type="project" value="UniProtKB-KW"/>
</dbReference>
<evidence type="ECO:0000313" key="7">
    <source>
        <dbReference type="EMBL" id="QDU90053.1"/>
    </source>
</evidence>
<keyword evidence="5" id="KW-0472">Membrane</keyword>
<dbReference type="Proteomes" id="UP000317429">
    <property type="component" value="Chromosome"/>
</dbReference>
<evidence type="ECO:0000313" key="8">
    <source>
        <dbReference type="Proteomes" id="UP000317429"/>
    </source>
</evidence>
<keyword evidence="4 7" id="KW-0808">Transferase</keyword>
<sequence length="316" mass="35325">MGPRNAADFAAYAALRVFVATIQALPLGLCDRGAAGLAWLFDRVIRLRRRVVRENLKIAFPAASEAQIDRMTRQVWRHLFLMVAEIAHAPRKVHRSNWKSVTQIGDERAIVDLMLLPRPKVIISGHYGNFELGGYLLGLFGFPTHTVARRLDNRYVDRWINRFRGRTGQHILPKDGSSGDIDRLMASGGVVALLGDQHAGPRGCWVNFFGKPASTHKAVALFSLGYQAPTLVMTSRRRGAPLRYTVELAGVADPQADGFELGDAASFTEWFTERLEAMIRRAPEQYWWVHRRWKGEPPPRAAARLAKRAQAGASHG</sequence>
<keyword evidence="6 7" id="KW-0012">Acyltransferase</keyword>
<organism evidence="7 8">
    <name type="scientific">Pirellulimonas nuda</name>
    <dbReference type="NCBI Taxonomy" id="2528009"/>
    <lineage>
        <taxon>Bacteria</taxon>
        <taxon>Pseudomonadati</taxon>
        <taxon>Planctomycetota</taxon>
        <taxon>Planctomycetia</taxon>
        <taxon>Pirellulales</taxon>
        <taxon>Lacipirellulaceae</taxon>
        <taxon>Pirellulimonas</taxon>
    </lineage>
</organism>
<dbReference type="Pfam" id="PF03279">
    <property type="entry name" value="Lip_A_acyltrans"/>
    <property type="match status" value="1"/>
</dbReference>
<gene>
    <name evidence="7" type="primary">htrB</name>
    <name evidence="7" type="ORF">Pla175_34520</name>
</gene>
<keyword evidence="3" id="KW-0997">Cell inner membrane</keyword>
<dbReference type="PANTHER" id="PTHR30606">
    <property type="entry name" value="LIPID A BIOSYNTHESIS LAUROYL ACYLTRANSFERASE"/>
    <property type="match status" value="1"/>
</dbReference>
<accession>A0A518DF03</accession>
<evidence type="ECO:0000256" key="6">
    <source>
        <dbReference type="ARBA" id="ARBA00023315"/>
    </source>
</evidence>
<evidence type="ECO:0000256" key="3">
    <source>
        <dbReference type="ARBA" id="ARBA00022519"/>
    </source>
</evidence>
<dbReference type="CDD" id="cd07984">
    <property type="entry name" value="LPLAT_LABLAT-like"/>
    <property type="match status" value="1"/>
</dbReference>
<evidence type="ECO:0000256" key="2">
    <source>
        <dbReference type="ARBA" id="ARBA00022475"/>
    </source>
</evidence>
<dbReference type="EC" id="2.3.1.-" evidence="7"/>
<evidence type="ECO:0000256" key="4">
    <source>
        <dbReference type="ARBA" id="ARBA00022679"/>
    </source>
</evidence>
<keyword evidence="8" id="KW-1185">Reference proteome</keyword>
<dbReference type="AlphaFoldDB" id="A0A518DF03"/>
<dbReference type="GO" id="GO:0009247">
    <property type="term" value="P:glycolipid biosynthetic process"/>
    <property type="evidence" value="ECO:0007669"/>
    <property type="project" value="UniProtKB-ARBA"/>
</dbReference>
<dbReference type="PANTHER" id="PTHR30606:SF10">
    <property type="entry name" value="PHOSPHATIDYLINOSITOL MANNOSIDE ACYLTRANSFERASE"/>
    <property type="match status" value="1"/>
</dbReference>
<dbReference type="GO" id="GO:0005886">
    <property type="term" value="C:plasma membrane"/>
    <property type="evidence" value="ECO:0007669"/>
    <property type="project" value="UniProtKB-SubCell"/>
</dbReference>
<dbReference type="KEGG" id="pnd:Pla175_34520"/>
<dbReference type="InterPro" id="IPR004960">
    <property type="entry name" value="LipA_acyltrans"/>
</dbReference>
<comment type="subcellular location">
    <subcellularLocation>
        <location evidence="1">Cell inner membrane</location>
    </subcellularLocation>
</comment>